<keyword evidence="2" id="KW-1185">Reference proteome</keyword>
<dbReference type="Proteomes" id="UP000198211">
    <property type="component" value="Unassembled WGS sequence"/>
</dbReference>
<protein>
    <submittedName>
        <fullName evidence="1">Uncharacterized protein</fullName>
    </submittedName>
</protein>
<dbReference type="OrthoDB" id="109665at2759"/>
<accession>A0A225WEQ5</accession>
<proteinExistence type="predicted"/>
<comment type="caution">
    <text evidence="1">The sequence shown here is derived from an EMBL/GenBank/DDBJ whole genome shotgun (WGS) entry which is preliminary data.</text>
</comment>
<sequence length="104" mass="11693">MHTGVAIARGLEDMLVRRELRPDMCTILLRDGASNAVLGNDILGVRNHKDTLAQVRGDVQSFRALAIYFHKSTKATYRLNSNQGVENICPSFDYRLPYTLELLS</sequence>
<evidence type="ECO:0000313" key="1">
    <source>
        <dbReference type="EMBL" id="OWZ16211.1"/>
    </source>
</evidence>
<evidence type="ECO:0000313" key="2">
    <source>
        <dbReference type="Proteomes" id="UP000198211"/>
    </source>
</evidence>
<reference evidence="2" key="1">
    <citation type="submission" date="2017-03" db="EMBL/GenBank/DDBJ databases">
        <title>Phytopthora megakarya and P. palmivora, two closely related causual agents of cacao black pod achieved similar genome size and gene model numbers by different mechanisms.</title>
        <authorList>
            <person name="Ali S."/>
            <person name="Shao J."/>
            <person name="Larry D.J."/>
            <person name="Kronmiller B."/>
            <person name="Shen D."/>
            <person name="Strem M.D."/>
            <person name="Melnick R.L."/>
            <person name="Guiltinan M.J."/>
            <person name="Tyler B.M."/>
            <person name="Meinhardt L.W."/>
            <person name="Bailey B.A."/>
        </authorList>
    </citation>
    <scope>NUCLEOTIDE SEQUENCE [LARGE SCALE GENOMIC DNA]</scope>
    <source>
        <strain evidence="2">zdho120</strain>
    </source>
</reference>
<dbReference type="EMBL" id="NBNE01000975">
    <property type="protein sequence ID" value="OWZ16211.1"/>
    <property type="molecule type" value="Genomic_DNA"/>
</dbReference>
<dbReference type="AlphaFoldDB" id="A0A225WEQ5"/>
<name>A0A225WEQ5_9STRA</name>
<gene>
    <name evidence="1" type="ORF">PHMEG_00010024</name>
</gene>
<organism evidence="1 2">
    <name type="scientific">Phytophthora megakarya</name>
    <dbReference type="NCBI Taxonomy" id="4795"/>
    <lineage>
        <taxon>Eukaryota</taxon>
        <taxon>Sar</taxon>
        <taxon>Stramenopiles</taxon>
        <taxon>Oomycota</taxon>
        <taxon>Peronosporomycetes</taxon>
        <taxon>Peronosporales</taxon>
        <taxon>Peronosporaceae</taxon>
        <taxon>Phytophthora</taxon>
    </lineage>
</organism>